<proteinExistence type="inferred from homology"/>
<dbReference type="EMBL" id="CABVHY010000048">
    <property type="protein sequence ID" value="VVO43088.1"/>
    <property type="molecule type" value="Genomic_DNA"/>
</dbReference>
<sequence length="88" mass="9465">MNIGVAYDSSAVDDKDRTVDNLMGDTWRLVTGFSYAVDDSLDLHMSYTLVWLGDMDVQQTKSRSGGTVSGGYSAAALHVVGGGAVWRF</sequence>
<keyword evidence="4" id="KW-0812">Transmembrane</keyword>
<evidence type="ECO:0000256" key="7">
    <source>
        <dbReference type="ARBA" id="ARBA00023237"/>
    </source>
</evidence>
<keyword evidence="5" id="KW-0732">Signal</keyword>
<dbReference type="InterPro" id="IPR005017">
    <property type="entry name" value="OMPP1/FadL/TodX"/>
</dbReference>
<dbReference type="Pfam" id="PF03349">
    <property type="entry name" value="Toluene_X"/>
    <property type="match status" value="1"/>
</dbReference>
<gene>
    <name evidence="8" type="ORF">PS723_06116</name>
</gene>
<dbReference type="Gene3D" id="2.40.160.60">
    <property type="entry name" value="Outer membrane protein transport protein (OMPP1/FadL/TodX)"/>
    <property type="match status" value="1"/>
</dbReference>
<evidence type="ECO:0000256" key="3">
    <source>
        <dbReference type="ARBA" id="ARBA00022452"/>
    </source>
</evidence>
<organism evidence="8 9">
    <name type="scientific">Pseudomonas fluorescens</name>
    <dbReference type="NCBI Taxonomy" id="294"/>
    <lineage>
        <taxon>Bacteria</taxon>
        <taxon>Pseudomonadati</taxon>
        <taxon>Pseudomonadota</taxon>
        <taxon>Gammaproteobacteria</taxon>
        <taxon>Pseudomonadales</taxon>
        <taxon>Pseudomonadaceae</taxon>
        <taxon>Pseudomonas</taxon>
    </lineage>
</organism>
<keyword evidence="6" id="KW-0472">Membrane</keyword>
<evidence type="ECO:0000256" key="5">
    <source>
        <dbReference type="ARBA" id="ARBA00022729"/>
    </source>
</evidence>
<evidence type="ECO:0000313" key="9">
    <source>
        <dbReference type="Proteomes" id="UP000379480"/>
    </source>
</evidence>
<comment type="similarity">
    <text evidence="2">Belongs to the OmpP1/FadL family.</text>
</comment>
<evidence type="ECO:0000313" key="8">
    <source>
        <dbReference type="EMBL" id="VVO43088.1"/>
    </source>
</evidence>
<evidence type="ECO:0000256" key="1">
    <source>
        <dbReference type="ARBA" id="ARBA00004571"/>
    </source>
</evidence>
<dbReference type="Proteomes" id="UP000379480">
    <property type="component" value="Unassembled WGS sequence"/>
</dbReference>
<dbReference type="SUPFAM" id="SSF56935">
    <property type="entry name" value="Porins"/>
    <property type="match status" value="1"/>
</dbReference>
<keyword evidence="7" id="KW-0998">Cell outer membrane</keyword>
<evidence type="ECO:0000256" key="4">
    <source>
        <dbReference type="ARBA" id="ARBA00022692"/>
    </source>
</evidence>
<comment type="subcellular location">
    <subcellularLocation>
        <location evidence="1">Cell outer membrane</location>
        <topology evidence="1">Multi-pass membrane protein</topology>
    </subcellularLocation>
</comment>
<accession>A0A5E7FTN7</accession>
<keyword evidence="3" id="KW-1134">Transmembrane beta strand</keyword>
<dbReference type="GO" id="GO:0009279">
    <property type="term" value="C:cell outer membrane"/>
    <property type="evidence" value="ECO:0007669"/>
    <property type="project" value="UniProtKB-SubCell"/>
</dbReference>
<dbReference type="AlphaFoldDB" id="A0A5E7FTN7"/>
<evidence type="ECO:0000256" key="2">
    <source>
        <dbReference type="ARBA" id="ARBA00008163"/>
    </source>
</evidence>
<evidence type="ECO:0000256" key="6">
    <source>
        <dbReference type="ARBA" id="ARBA00023136"/>
    </source>
</evidence>
<reference evidence="8 9" key="1">
    <citation type="submission" date="2019-09" db="EMBL/GenBank/DDBJ databases">
        <authorList>
            <person name="Chandra G."/>
            <person name="Truman W A."/>
        </authorList>
    </citation>
    <scope>NUCLEOTIDE SEQUENCE [LARGE SCALE GENOMIC DNA]</scope>
    <source>
        <strain evidence="8">PS723</strain>
    </source>
</reference>
<name>A0A5E7FTN7_PSEFL</name>
<protein>
    <submittedName>
        <fullName evidence="8">Uncharacterized protein</fullName>
    </submittedName>
</protein>